<dbReference type="Gene3D" id="2.40.50.1020">
    <property type="entry name" value="LytTr DNA-binding domain"/>
    <property type="match status" value="1"/>
</dbReference>
<keyword evidence="5" id="KW-1185">Reference proteome</keyword>
<dbReference type="Gene3D" id="3.40.50.2300">
    <property type="match status" value="1"/>
</dbReference>
<dbReference type="SUPFAM" id="SSF52172">
    <property type="entry name" value="CheY-like"/>
    <property type="match status" value="1"/>
</dbReference>
<dbReference type="InterPro" id="IPR046947">
    <property type="entry name" value="LytR-like"/>
</dbReference>
<dbReference type="PROSITE" id="PS50110">
    <property type="entry name" value="RESPONSE_REGULATORY"/>
    <property type="match status" value="1"/>
</dbReference>
<gene>
    <name evidence="4" type="ORF">J0A68_19095</name>
</gene>
<dbReference type="Proteomes" id="UP000664317">
    <property type="component" value="Unassembled WGS sequence"/>
</dbReference>
<feature type="domain" description="Response regulatory" evidence="2">
    <location>
        <begin position="2"/>
        <end position="114"/>
    </location>
</feature>
<protein>
    <submittedName>
        <fullName evidence="4">Response regulator transcription factor</fullName>
    </submittedName>
</protein>
<evidence type="ECO:0000259" key="2">
    <source>
        <dbReference type="PROSITE" id="PS50110"/>
    </source>
</evidence>
<dbReference type="Pfam" id="PF04397">
    <property type="entry name" value="LytTR"/>
    <property type="match status" value="1"/>
</dbReference>
<name>A0ABS3CBQ4_9BACT</name>
<dbReference type="InterPro" id="IPR011006">
    <property type="entry name" value="CheY-like_superfamily"/>
</dbReference>
<dbReference type="Pfam" id="PF00072">
    <property type="entry name" value="Response_reg"/>
    <property type="match status" value="1"/>
</dbReference>
<evidence type="ECO:0000313" key="5">
    <source>
        <dbReference type="Proteomes" id="UP000664317"/>
    </source>
</evidence>
<dbReference type="RefSeq" id="WP_206579846.1">
    <property type="nucleotide sequence ID" value="NZ_JAFKCT010000010.1"/>
</dbReference>
<proteinExistence type="predicted"/>
<evidence type="ECO:0000256" key="1">
    <source>
        <dbReference type="PROSITE-ProRule" id="PRU00169"/>
    </source>
</evidence>
<feature type="modified residue" description="4-aspartylphosphate" evidence="1">
    <location>
        <position position="53"/>
    </location>
</feature>
<reference evidence="4 5" key="1">
    <citation type="submission" date="2021-03" db="EMBL/GenBank/DDBJ databases">
        <title>novel species isolated from a fishpond in China.</title>
        <authorList>
            <person name="Lu H."/>
            <person name="Cai Z."/>
        </authorList>
    </citation>
    <scope>NUCLEOTIDE SEQUENCE [LARGE SCALE GENOMIC DNA]</scope>
    <source>
        <strain evidence="4 5">H41</strain>
    </source>
</reference>
<dbReference type="PROSITE" id="PS50930">
    <property type="entry name" value="HTH_LYTTR"/>
    <property type="match status" value="1"/>
</dbReference>
<comment type="caution">
    <text evidence="4">The sequence shown here is derived from an EMBL/GenBank/DDBJ whole genome shotgun (WGS) entry which is preliminary data.</text>
</comment>
<evidence type="ECO:0000313" key="4">
    <source>
        <dbReference type="EMBL" id="MBN7813069.1"/>
    </source>
</evidence>
<dbReference type="EMBL" id="JAFKCT010000010">
    <property type="protein sequence ID" value="MBN7813069.1"/>
    <property type="molecule type" value="Genomic_DNA"/>
</dbReference>
<organism evidence="4 5">
    <name type="scientific">Algoriphagus oliviformis</name>
    <dbReference type="NCBI Taxonomy" id="2811231"/>
    <lineage>
        <taxon>Bacteria</taxon>
        <taxon>Pseudomonadati</taxon>
        <taxon>Bacteroidota</taxon>
        <taxon>Cytophagia</taxon>
        <taxon>Cytophagales</taxon>
        <taxon>Cyclobacteriaceae</taxon>
        <taxon>Algoriphagus</taxon>
    </lineage>
</organism>
<dbReference type="PANTHER" id="PTHR37299">
    <property type="entry name" value="TRANSCRIPTIONAL REGULATOR-RELATED"/>
    <property type="match status" value="1"/>
</dbReference>
<dbReference type="InterPro" id="IPR007492">
    <property type="entry name" value="LytTR_DNA-bd_dom"/>
</dbReference>
<sequence length="241" mass="27885">MDCIVLDDESVSREIVRFLCEKEPDIKLIGSFSSPIEAFKLLNQQEVDLIFLDIHMPDFSGFEFIQTLKKPPLIIITSSDVEQATEVFDYESIIDFLKKPINPDKFQKAINKARKILEDKEEKKEKPIARTSRPSANPARHLYINIDKKLIKLEVQKISFVEAQGDYVSVQGEAIDYRVHTTLTNMAQKLPEEIFFRVHRSYLINLLKIIDIQDNTILIDKSVIPISRSKRVPLMQKLNLI</sequence>
<dbReference type="SMART" id="SM00850">
    <property type="entry name" value="LytTR"/>
    <property type="match status" value="1"/>
</dbReference>
<dbReference type="PANTHER" id="PTHR37299:SF1">
    <property type="entry name" value="STAGE 0 SPORULATION PROTEIN A HOMOLOG"/>
    <property type="match status" value="1"/>
</dbReference>
<dbReference type="SMART" id="SM00448">
    <property type="entry name" value="REC"/>
    <property type="match status" value="1"/>
</dbReference>
<keyword evidence="1" id="KW-0597">Phosphoprotein</keyword>
<accession>A0ABS3CBQ4</accession>
<evidence type="ECO:0000259" key="3">
    <source>
        <dbReference type="PROSITE" id="PS50930"/>
    </source>
</evidence>
<feature type="domain" description="HTH LytTR-type" evidence="3">
    <location>
        <begin position="142"/>
        <end position="240"/>
    </location>
</feature>
<dbReference type="InterPro" id="IPR001789">
    <property type="entry name" value="Sig_transdc_resp-reg_receiver"/>
</dbReference>